<dbReference type="GO" id="GO:0016832">
    <property type="term" value="F:aldehyde-lyase activity"/>
    <property type="evidence" value="ECO:0007669"/>
    <property type="project" value="TreeGrafter"/>
</dbReference>
<evidence type="ECO:0000313" key="6">
    <source>
        <dbReference type="Proteomes" id="UP000260025"/>
    </source>
</evidence>
<proteinExistence type="predicted"/>
<evidence type="ECO:0000313" key="4">
    <source>
        <dbReference type="EMBL" id="MCR0233617.1"/>
    </source>
</evidence>
<dbReference type="RefSeq" id="WP_054344231.1">
    <property type="nucleotide sequence ID" value="NZ_BAABYY010000002.1"/>
</dbReference>
<keyword evidence="2" id="KW-0456">Lyase</keyword>
<organism evidence="5 6">
    <name type="scientific">Clostridium innocuum</name>
    <dbReference type="NCBI Taxonomy" id="1522"/>
    <lineage>
        <taxon>Bacteria</taxon>
        <taxon>Bacillati</taxon>
        <taxon>Bacillota</taxon>
        <taxon>Clostridia</taxon>
        <taxon>Eubacteriales</taxon>
        <taxon>Clostridiaceae</taxon>
        <taxon>Clostridium</taxon>
    </lineage>
</organism>
<dbReference type="Proteomes" id="UP000260025">
    <property type="component" value="Unassembled WGS sequence"/>
</dbReference>
<dbReference type="OrthoDB" id="9794581at2"/>
<dbReference type="Pfam" id="PF00596">
    <property type="entry name" value="Aldolase_II"/>
    <property type="match status" value="1"/>
</dbReference>
<keyword evidence="1" id="KW-0479">Metal-binding</keyword>
<dbReference type="Proteomes" id="UP001203972">
    <property type="component" value="Unassembled WGS sequence"/>
</dbReference>
<evidence type="ECO:0000256" key="1">
    <source>
        <dbReference type="ARBA" id="ARBA00022723"/>
    </source>
</evidence>
<evidence type="ECO:0000259" key="3">
    <source>
        <dbReference type="SMART" id="SM01007"/>
    </source>
</evidence>
<dbReference type="GO" id="GO:0005829">
    <property type="term" value="C:cytosol"/>
    <property type="evidence" value="ECO:0007669"/>
    <property type="project" value="TreeGrafter"/>
</dbReference>
<gene>
    <name evidence="5" type="ORF">DXA38_06820</name>
    <name evidence="4" type="ORF">MKC95_12635</name>
</gene>
<sequence>MKDYEIKKSIVDVAQMLNRKGLVGTYEGNISVKDGDRVYLTPSGHSKELLTEGQIIITDLEGNLLEGQLKPTSETPMHTKCYELRPDINAVVHCHAPYATAYAQANIPVESKVSPEFMLLFGKVPVIPYGTPGTLDIIAGLEDVIKDYDVVLLANHGVLAVGATPLEAFSKTMSLEMLLQTEFIRKVIAGDKNTDLPEEECKALIEKGRANHGIQNK</sequence>
<dbReference type="SMART" id="SM01007">
    <property type="entry name" value="Aldolase_II"/>
    <property type="match status" value="1"/>
</dbReference>
<dbReference type="PANTHER" id="PTHR22789:SF0">
    <property type="entry name" value="3-OXO-TETRONATE 4-PHOSPHATE DECARBOXYLASE-RELATED"/>
    <property type="match status" value="1"/>
</dbReference>
<comment type="caution">
    <text evidence="5">The sequence shown here is derived from an EMBL/GenBank/DDBJ whole genome shotgun (WGS) entry which is preliminary data.</text>
</comment>
<dbReference type="SUPFAM" id="SSF53639">
    <property type="entry name" value="AraD/HMP-PK domain-like"/>
    <property type="match status" value="1"/>
</dbReference>
<dbReference type="EMBL" id="JAKTMA010000021">
    <property type="protein sequence ID" value="MCR0233617.1"/>
    <property type="molecule type" value="Genomic_DNA"/>
</dbReference>
<reference evidence="4" key="2">
    <citation type="journal article" date="2022" name="Clin. Infect. Dis.">
        <title>Association between Clostridium innocuum and antibiotic-associated diarrhea in adults and children: A cross-sectional study and comparative genomics analysis.</title>
        <authorList>
            <person name="Cherny K.E."/>
            <person name="Muscat E.B."/>
            <person name="Balaji A."/>
            <person name="Mukherjee J."/>
            <person name="Ozer E.A."/>
            <person name="Angarone M.P."/>
            <person name="Hauser A.R."/>
            <person name="Sichel J.S."/>
            <person name="Amponsah E."/>
            <person name="Kociolek L.K."/>
        </authorList>
    </citation>
    <scope>NUCLEOTIDE SEQUENCE</scope>
    <source>
        <strain evidence="4">NU1-AC-029v</strain>
    </source>
</reference>
<feature type="domain" description="Class II aldolase/adducin N-terminal" evidence="3">
    <location>
        <begin position="8"/>
        <end position="183"/>
    </location>
</feature>
<dbReference type="GO" id="GO:0046872">
    <property type="term" value="F:metal ion binding"/>
    <property type="evidence" value="ECO:0007669"/>
    <property type="project" value="UniProtKB-KW"/>
</dbReference>
<name>A0A3E2VYU5_CLOIN</name>
<dbReference type="InterPro" id="IPR050197">
    <property type="entry name" value="Aldolase_class_II_sugar_metab"/>
</dbReference>
<dbReference type="AlphaFoldDB" id="A0A3E2VYU5"/>
<dbReference type="Gene3D" id="3.40.225.10">
    <property type="entry name" value="Class II aldolase/adducin N-terminal domain"/>
    <property type="match status" value="1"/>
</dbReference>
<evidence type="ECO:0000256" key="2">
    <source>
        <dbReference type="ARBA" id="ARBA00023239"/>
    </source>
</evidence>
<protein>
    <submittedName>
        <fullName evidence="4 5">Aldolase</fullName>
    </submittedName>
</protein>
<dbReference type="GO" id="GO:0019323">
    <property type="term" value="P:pentose catabolic process"/>
    <property type="evidence" value="ECO:0007669"/>
    <property type="project" value="TreeGrafter"/>
</dbReference>
<dbReference type="InterPro" id="IPR036409">
    <property type="entry name" value="Aldolase_II/adducin_N_sf"/>
</dbReference>
<dbReference type="EMBL" id="QVEV01000007">
    <property type="protein sequence ID" value="RGC16744.1"/>
    <property type="molecule type" value="Genomic_DNA"/>
</dbReference>
<evidence type="ECO:0000313" key="5">
    <source>
        <dbReference type="EMBL" id="RGC16744.1"/>
    </source>
</evidence>
<dbReference type="InterPro" id="IPR001303">
    <property type="entry name" value="Aldolase_II/adducin_N"/>
</dbReference>
<reference evidence="5 6" key="1">
    <citation type="submission" date="2018-08" db="EMBL/GenBank/DDBJ databases">
        <title>A genome reference for cultivated species of the human gut microbiota.</title>
        <authorList>
            <person name="Zou Y."/>
            <person name="Xue W."/>
            <person name="Luo G."/>
        </authorList>
    </citation>
    <scope>NUCLEOTIDE SEQUENCE [LARGE SCALE GENOMIC DNA]</scope>
    <source>
        <strain evidence="5 6">OF01-2LB</strain>
    </source>
</reference>
<dbReference type="PANTHER" id="PTHR22789">
    <property type="entry name" value="FUCULOSE PHOSPHATE ALDOLASE"/>
    <property type="match status" value="1"/>
</dbReference>
<accession>A0A3E2VYU5</accession>